<evidence type="ECO:0000313" key="2">
    <source>
        <dbReference type="EMBL" id="GAA1826181.1"/>
    </source>
</evidence>
<evidence type="ECO:0000313" key="3">
    <source>
        <dbReference type="Proteomes" id="UP001501746"/>
    </source>
</evidence>
<feature type="transmembrane region" description="Helical" evidence="1">
    <location>
        <begin position="124"/>
        <end position="144"/>
    </location>
</feature>
<gene>
    <name evidence="2" type="ORF">GCM10009750_06900</name>
</gene>
<feature type="transmembrane region" description="Helical" evidence="1">
    <location>
        <begin position="91"/>
        <end position="112"/>
    </location>
</feature>
<accession>A0ABN2MH32</accession>
<name>A0ABN2MH32_9MICO</name>
<keyword evidence="1" id="KW-0472">Membrane</keyword>
<dbReference type="RefSeq" id="WP_157428959.1">
    <property type="nucleotide sequence ID" value="NZ_BAAANK010000002.1"/>
</dbReference>
<organism evidence="2 3">
    <name type="scientific">Agromyces salentinus</name>
    <dbReference type="NCBI Taxonomy" id="269421"/>
    <lineage>
        <taxon>Bacteria</taxon>
        <taxon>Bacillati</taxon>
        <taxon>Actinomycetota</taxon>
        <taxon>Actinomycetes</taxon>
        <taxon>Micrococcales</taxon>
        <taxon>Microbacteriaceae</taxon>
        <taxon>Agromyces</taxon>
    </lineage>
</organism>
<protein>
    <recommendedName>
        <fullName evidence="4">DUF805 domain-containing protein</fullName>
    </recommendedName>
</protein>
<reference evidence="2 3" key="1">
    <citation type="journal article" date="2019" name="Int. J. Syst. Evol. Microbiol.">
        <title>The Global Catalogue of Microorganisms (GCM) 10K type strain sequencing project: providing services to taxonomists for standard genome sequencing and annotation.</title>
        <authorList>
            <consortium name="The Broad Institute Genomics Platform"/>
            <consortium name="The Broad Institute Genome Sequencing Center for Infectious Disease"/>
            <person name="Wu L."/>
            <person name="Ma J."/>
        </authorList>
    </citation>
    <scope>NUCLEOTIDE SEQUENCE [LARGE SCALE GENOMIC DNA]</scope>
    <source>
        <strain evidence="2 3">JCM 14323</strain>
    </source>
</reference>
<keyword evidence="1" id="KW-0812">Transmembrane</keyword>
<dbReference type="PANTHER" id="PTHR34980:SF2">
    <property type="entry name" value="INNER MEMBRANE PROTEIN YHAH-RELATED"/>
    <property type="match status" value="1"/>
</dbReference>
<dbReference type="Pfam" id="PF05656">
    <property type="entry name" value="DUF805"/>
    <property type="match status" value="1"/>
</dbReference>
<evidence type="ECO:0008006" key="4">
    <source>
        <dbReference type="Google" id="ProtNLM"/>
    </source>
</evidence>
<keyword evidence="1" id="KW-1133">Transmembrane helix</keyword>
<sequence length="155" mass="16950">MTYAPAQPSTSAEPPLSQPLYGATLGQAIKRFFTKYATFSGRASRSEYWWWTLANVIITTVLYGVLMVLAFSGATVDSVSGTSQPGPLFGLGIAIYVGWYLAVLVPSLAIVWRRLHDTNRSGGFFFLSFIPFVGSIILIVFLVLDTDPAGARFDR</sequence>
<comment type="caution">
    <text evidence="2">The sequence shown here is derived from an EMBL/GenBank/DDBJ whole genome shotgun (WGS) entry which is preliminary data.</text>
</comment>
<dbReference type="InterPro" id="IPR008523">
    <property type="entry name" value="DUF805"/>
</dbReference>
<dbReference type="PANTHER" id="PTHR34980">
    <property type="entry name" value="INNER MEMBRANE PROTEIN-RELATED-RELATED"/>
    <property type="match status" value="1"/>
</dbReference>
<dbReference type="Proteomes" id="UP001501746">
    <property type="component" value="Unassembled WGS sequence"/>
</dbReference>
<dbReference type="EMBL" id="BAAANK010000002">
    <property type="protein sequence ID" value="GAA1826181.1"/>
    <property type="molecule type" value="Genomic_DNA"/>
</dbReference>
<evidence type="ECO:0000256" key="1">
    <source>
        <dbReference type="SAM" id="Phobius"/>
    </source>
</evidence>
<keyword evidence="3" id="KW-1185">Reference proteome</keyword>
<feature type="transmembrane region" description="Helical" evidence="1">
    <location>
        <begin position="48"/>
        <end position="71"/>
    </location>
</feature>
<proteinExistence type="predicted"/>